<name>A0ABY5M3M8_9ACTN</name>
<accession>A0ABY5M3M8</accession>
<dbReference type="EMBL" id="CP102173">
    <property type="protein sequence ID" value="UUP12803.1"/>
    <property type="molecule type" value="Genomic_DNA"/>
</dbReference>
<organism evidence="2 3">
    <name type="scientific">Aeromicrobium wangtongii</name>
    <dbReference type="NCBI Taxonomy" id="2969247"/>
    <lineage>
        <taxon>Bacteria</taxon>
        <taxon>Bacillati</taxon>
        <taxon>Actinomycetota</taxon>
        <taxon>Actinomycetes</taxon>
        <taxon>Propionibacteriales</taxon>
        <taxon>Nocardioidaceae</taxon>
        <taxon>Aeromicrobium</taxon>
    </lineage>
</organism>
<dbReference type="Proteomes" id="UP001316184">
    <property type="component" value="Chromosome"/>
</dbReference>
<dbReference type="InterPro" id="IPR001509">
    <property type="entry name" value="Epimerase_deHydtase"/>
</dbReference>
<sequence>MSGPRVLVTGANGFLGRSVVAGLAASPDVELVVGTDLRLPDAPTPRVVHEIADVTHAAAVDDAIGRHGIDTVVHLASIVNPGPGMSQDLAHRVDVDGTRHVLDACIAHDVRRLVVSSSGAAYGYHADSPPWITEDQPVRGNDAFAYSRHKRLVEQMLAVEREAHPRLEQVVLRIGTILGRTVDNQITDLFRAKRLLRIAGSDSPFVFIWDEDLVAIVLQAVTGDVTGIFNVAGDGAMPIQEIAAALGKTTLPVPEPVLRAALAVAKPLRLTQYGPEQTKFLQFRPVLDNTRLKDVFGYTPTHTSREAFAAWQAAQDPTRL</sequence>
<dbReference type="SUPFAM" id="SSF51735">
    <property type="entry name" value="NAD(P)-binding Rossmann-fold domains"/>
    <property type="match status" value="1"/>
</dbReference>
<gene>
    <name evidence="2" type="ORF">NQV15_13190</name>
</gene>
<dbReference type="InterPro" id="IPR050177">
    <property type="entry name" value="Lipid_A_modif_metabolic_enz"/>
</dbReference>
<keyword evidence="3" id="KW-1185">Reference proteome</keyword>
<evidence type="ECO:0000313" key="3">
    <source>
        <dbReference type="Proteomes" id="UP001316184"/>
    </source>
</evidence>
<evidence type="ECO:0000313" key="2">
    <source>
        <dbReference type="EMBL" id="UUP12803.1"/>
    </source>
</evidence>
<feature type="domain" description="NAD-dependent epimerase/dehydratase" evidence="1">
    <location>
        <begin position="6"/>
        <end position="231"/>
    </location>
</feature>
<reference evidence="2 3" key="1">
    <citation type="submission" date="2022-08" db="EMBL/GenBank/DDBJ databases">
        <title>novel species in genus Aeromicrobium.</title>
        <authorList>
            <person name="Ye L."/>
        </authorList>
    </citation>
    <scope>NUCLEOTIDE SEQUENCE [LARGE SCALE GENOMIC DNA]</scope>
    <source>
        <strain evidence="3">zg-Y1379</strain>
    </source>
</reference>
<dbReference type="PANTHER" id="PTHR43245">
    <property type="entry name" value="BIFUNCTIONAL POLYMYXIN RESISTANCE PROTEIN ARNA"/>
    <property type="match status" value="1"/>
</dbReference>
<dbReference type="RefSeq" id="WP_232401851.1">
    <property type="nucleotide sequence ID" value="NZ_CP102173.1"/>
</dbReference>
<protein>
    <submittedName>
        <fullName evidence="2">SDR family oxidoreductase</fullName>
    </submittedName>
</protein>
<dbReference type="InterPro" id="IPR036291">
    <property type="entry name" value="NAD(P)-bd_dom_sf"/>
</dbReference>
<dbReference type="PANTHER" id="PTHR43245:SF52">
    <property type="entry name" value="NAD-DEPENDENT EPIMERASE_DEHYDRATASE"/>
    <property type="match status" value="1"/>
</dbReference>
<proteinExistence type="predicted"/>
<dbReference type="CDD" id="cd05240">
    <property type="entry name" value="UDP_G4E_3_SDR_e"/>
    <property type="match status" value="1"/>
</dbReference>
<dbReference type="Pfam" id="PF01370">
    <property type="entry name" value="Epimerase"/>
    <property type="match status" value="1"/>
</dbReference>
<dbReference type="Gene3D" id="3.40.50.720">
    <property type="entry name" value="NAD(P)-binding Rossmann-like Domain"/>
    <property type="match status" value="1"/>
</dbReference>
<evidence type="ECO:0000259" key="1">
    <source>
        <dbReference type="Pfam" id="PF01370"/>
    </source>
</evidence>